<organism evidence="3 4">
    <name type="scientific">Heliorestis acidaminivorans</name>
    <dbReference type="NCBI Taxonomy" id="553427"/>
    <lineage>
        <taxon>Bacteria</taxon>
        <taxon>Bacillati</taxon>
        <taxon>Bacillota</taxon>
        <taxon>Clostridia</taxon>
        <taxon>Eubacteriales</taxon>
        <taxon>Heliobacteriaceae</taxon>
        <taxon>Heliorestis</taxon>
    </lineage>
</organism>
<dbReference type="SMART" id="SM00014">
    <property type="entry name" value="acidPPc"/>
    <property type="match status" value="1"/>
</dbReference>
<comment type="caution">
    <text evidence="3">The sequence shown here is derived from an EMBL/GenBank/DDBJ whole genome shotgun (WGS) entry which is preliminary data.</text>
</comment>
<dbReference type="Proteomes" id="UP000468766">
    <property type="component" value="Unassembled WGS sequence"/>
</dbReference>
<feature type="transmembrane region" description="Helical" evidence="1">
    <location>
        <begin position="155"/>
        <end position="173"/>
    </location>
</feature>
<accession>A0A6I0EW43</accession>
<evidence type="ECO:0000313" key="4">
    <source>
        <dbReference type="Proteomes" id="UP000468766"/>
    </source>
</evidence>
<keyword evidence="1" id="KW-0812">Transmembrane</keyword>
<dbReference type="Pfam" id="PF01569">
    <property type="entry name" value="PAP2"/>
    <property type="match status" value="1"/>
</dbReference>
<dbReference type="PANTHER" id="PTHR14969">
    <property type="entry name" value="SPHINGOSINE-1-PHOSPHATE PHOSPHOHYDROLASE"/>
    <property type="match status" value="1"/>
</dbReference>
<feature type="transmembrane region" description="Helical" evidence="1">
    <location>
        <begin position="32"/>
        <end position="52"/>
    </location>
</feature>
<dbReference type="EMBL" id="WBXO01000013">
    <property type="protein sequence ID" value="KAB2951288.1"/>
    <property type="molecule type" value="Genomic_DNA"/>
</dbReference>
<gene>
    <name evidence="3" type="ORF">F9B85_13040</name>
</gene>
<feature type="transmembrane region" description="Helical" evidence="1">
    <location>
        <begin position="129"/>
        <end position="149"/>
    </location>
</feature>
<dbReference type="Gene3D" id="1.20.144.10">
    <property type="entry name" value="Phosphatidic acid phosphatase type 2/haloperoxidase"/>
    <property type="match status" value="1"/>
</dbReference>
<evidence type="ECO:0000256" key="1">
    <source>
        <dbReference type="SAM" id="Phobius"/>
    </source>
</evidence>
<feature type="transmembrane region" description="Helical" evidence="1">
    <location>
        <begin position="64"/>
        <end position="82"/>
    </location>
</feature>
<dbReference type="OrthoDB" id="9789113at2"/>
<dbReference type="SUPFAM" id="SSF48317">
    <property type="entry name" value="Acid phosphatase/Vanadium-dependent haloperoxidase"/>
    <property type="match status" value="1"/>
</dbReference>
<dbReference type="AlphaFoldDB" id="A0A6I0EW43"/>
<dbReference type="RefSeq" id="WP_151621662.1">
    <property type="nucleotide sequence ID" value="NZ_WBXO01000013.1"/>
</dbReference>
<protein>
    <submittedName>
        <fullName evidence="3">Phosphatase PAP2 family protein</fullName>
    </submittedName>
</protein>
<feature type="domain" description="Phosphatidic acid phosphatase type 2/haloperoxidase" evidence="2">
    <location>
        <begin position="61"/>
        <end position="169"/>
    </location>
</feature>
<dbReference type="InterPro" id="IPR000326">
    <property type="entry name" value="PAP2/HPO"/>
</dbReference>
<sequence length="196" mass="22126">MNWELIRQIDESLLIATVSLRNDFLNALMNGITYFGSAQLLIPLTLLFMFLFFRQGAYEKAKMLLALLLAWAYFNYPLKALFSRVRPDIVEALVMESSPAFPSGHTLGAALILPALLITLADRPYQKKALLMVMVAILAVAVSRVYLGAHWPSDVLASLLGTAAFWFVLQSDYKFHFSWPKSEKVEQFSEQKKTTS</sequence>
<evidence type="ECO:0000313" key="3">
    <source>
        <dbReference type="EMBL" id="KAB2951288.1"/>
    </source>
</evidence>
<dbReference type="InterPro" id="IPR036938">
    <property type="entry name" value="PAP2/HPO_sf"/>
</dbReference>
<proteinExistence type="predicted"/>
<keyword evidence="1" id="KW-1133">Transmembrane helix</keyword>
<name>A0A6I0EW43_9FIRM</name>
<dbReference type="PANTHER" id="PTHR14969:SF13">
    <property type="entry name" value="AT30094P"/>
    <property type="match status" value="1"/>
</dbReference>
<dbReference type="CDD" id="cd03392">
    <property type="entry name" value="PAP2_like_2"/>
    <property type="match status" value="1"/>
</dbReference>
<feature type="transmembrane region" description="Helical" evidence="1">
    <location>
        <begin position="102"/>
        <end position="122"/>
    </location>
</feature>
<reference evidence="3 4" key="1">
    <citation type="submission" date="2019-10" db="EMBL/GenBank/DDBJ databases">
        <title>Whole-genome sequence of the extremophile Heliorestis acidaminivorans DSM 24790.</title>
        <authorList>
            <person name="Kyndt J.A."/>
            <person name="Meyer T.E."/>
        </authorList>
    </citation>
    <scope>NUCLEOTIDE SEQUENCE [LARGE SCALE GENOMIC DNA]</scope>
    <source>
        <strain evidence="3 4">DSM 24790</strain>
    </source>
</reference>
<keyword evidence="1" id="KW-0472">Membrane</keyword>
<evidence type="ECO:0000259" key="2">
    <source>
        <dbReference type="SMART" id="SM00014"/>
    </source>
</evidence>
<keyword evidence="4" id="KW-1185">Reference proteome</keyword>